<organism evidence="2 3">
    <name type="scientific">Ustilago bromivora</name>
    <dbReference type="NCBI Taxonomy" id="307758"/>
    <lineage>
        <taxon>Eukaryota</taxon>
        <taxon>Fungi</taxon>
        <taxon>Dikarya</taxon>
        <taxon>Basidiomycota</taxon>
        <taxon>Ustilaginomycotina</taxon>
        <taxon>Ustilaginomycetes</taxon>
        <taxon>Ustilaginales</taxon>
        <taxon>Ustilaginaceae</taxon>
        <taxon>Ustilago</taxon>
    </lineage>
</organism>
<dbReference type="AlphaFoldDB" id="A0A1K0GZ60"/>
<name>A0A1K0GZ60_9BASI</name>
<dbReference type="Proteomes" id="UP000179920">
    <property type="component" value="Chromosome XXII"/>
</dbReference>
<accession>A0A1K0GZ60</accession>
<dbReference type="EMBL" id="LT558138">
    <property type="protein sequence ID" value="SAM86335.1"/>
    <property type="molecule type" value="Genomic_DNA"/>
</dbReference>
<evidence type="ECO:0000313" key="2">
    <source>
        <dbReference type="EMBL" id="SAM86335.1"/>
    </source>
</evidence>
<feature type="compositionally biased region" description="Polar residues" evidence="1">
    <location>
        <begin position="1"/>
        <end position="10"/>
    </location>
</feature>
<gene>
    <name evidence="2" type="ORF">UBRO_20033</name>
</gene>
<feature type="region of interest" description="Disordered" evidence="1">
    <location>
        <begin position="65"/>
        <end position="105"/>
    </location>
</feature>
<feature type="region of interest" description="Disordered" evidence="1">
    <location>
        <begin position="1"/>
        <end position="20"/>
    </location>
</feature>
<proteinExistence type="predicted"/>
<reference evidence="3" key="1">
    <citation type="submission" date="2016-04" db="EMBL/GenBank/DDBJ databases">
        <authorList>
            <person name="Guldener U."/>
            <person name="Guldener U."/>
        </authorList>
    </citation>
    <scope>NUCLEOTIDE SEQUENCE [LARGE SCALE GENOMIC DNA]</scope>
    <source>
        <strain evidence="3">UB2112</strain>
    </source>
</reference>
<sequence length="166" mass="17772">MPYQLCSQAASGAPPSESDPSLLKRCKIIVRLKPRDTSVPVVDPPSSLADPAPLEPLFLGLDPETGSLLGCDDETGSPSPTIAPVLVHDGSGPSGQDYSPASPPQGLYNIDSRCPPLDLTTPEQQAAWRQSWLILQLLPPPLTRLSMLSWILLGPPLLFISLRFSL</sequence>
<evidence type="ECO:0000256" key="1">
    <source>
        <dbReference type="SAM" id="MobiDB-lite"/>
    </source>
</evidence>
<evidence type="ECO:0000313" key="3">
    <source>
        <dbReference type="Proteomes" id="UP000179920"/>
    </source>
</evidence>
<protein>
    <submittedName>
        <fullName evidence="2">Uncharacterized protein</fullName>
    </submittedName>
</protein>